<proteinExistence type="predicted"/>
<keyword evidence="1" id="KW-1133">Transmembrane helix</keyword>
<evidence type="ECO:0000256" key="1">
    <source>
        <dbReference type="SAM" id="Phobius"/>
    </source>
</evidence>
<protein>
    <submittedName>
        <fullName evidence="2">Uncharacterized protein</fullName>
    </submittedName>
</protein>
<name>A0A7J7C8G2_TRIWF</name>
<keyword evidence="1" id="KW-0472">Membrane</keyword>
<dbReference type="EMBL" id="JAAARO010000020">
    <property type="protein sequence ID" value="KAF5730127.1"/>
    <property type="molecule type" value="Genomic_DNA"/>
</dbReference>
<gene>
    <name evidence="2" type="ORF">HS088_TW20G00497</name>
</gene>
<comment type="caution">
    <text evidence="2">The sequence shown here is derived from an EMBL/GenBank/DDBJ whole genome shotgun (WGS) entry which is preliminary data.</text>
</comment>
<keyword evidence="1" id="KW-0812">Transmembrane</keyword>
<dbReference type="AlphaFoldDB" id="A0A7J7C8G2"/>
<sequence length="106" mass="11980">MIVSGWLNVGVVDTVLRLPYDLCAFSEYLKFVYMVLFVMVIVLRRVIMQKEGNVGKRTCSEFSILDIILMLSLILTADLFTTGIDTQAVVVDINFDFPKNSRDIPA</sequence>
<reference evidence="2 3" key="1">
    <citation type="journal article" date="2020" name="Nat. Commun.">
        <title>Genome of Tripterygium wilfordii and identification of cytochrome P450 involved in triptolide biosynthesis.</title>
        <authorList>
            <person name="Tu L."/>
            <person name="Su P."/>
            <person name="Zhang Z."/>
            <person name="Gao L."/>
            <person name="Wang J."/>
            <person name="Hu T."/>
            <person name="Zhou J."/>
            <person name="Zhang Y."/>
            <person name="Zhao Y."/>
            <person name="Liu Y."/>
            <person name="Song Y."/>
            <person name="Tong Y."/>
            <person name="Lu Y."/>
            <person name="Yang J."/>
            <person name="Xu C."/>
            <person name="Jia M."/>
            <person name="Peters R.J."/>
            <person name="Huang L."/>
            <person name="Gao W."/>
        </authorList>
    </citation>
    <scope>NUCLEOTIDE SEQUENCE [LARGE SCALE GENOMIC DNA]</scope>
    <source>
        <strain evidence="3">cv. XIE 37</strain>
        <tissue evidence="2">Leaf</tissue>
    </source>
</reference>
<evidence type="ECO:0000313" key="3">
    <source>
        <dbReference type="Proteomes" id="UP000593562"/>
    </source>
</evidence>
<feature type="transmembrane region" description="Helical" evidence="1">
    <location>
        <begin position="59"/>
        <end position="77"/>
    </location>
</feature>
<organism evidence="2 3">
    <name type="scientific">Tripterygium wilfordii</name>
    <name type="common">Thunder God vine</name>
    <dbReference type="NCBI Taxonomy" id="458696"/>
    <lineage>
        <taxon>Eukaryota</taxon>
        <taxon>Viridiplantae</taxon>
        <taxon>Streptophyta</taxon>
        <taxon>Embryophyta</taxon>
        <taxon>Tracheophyta</taxon>
        <taxon>Spermatophyta</taxon>
        <taxon>Magnoliopsida</taxon>
        <taxon>eudicotyledons</taxon>
        <taxon>Gunneridae</taxon>
        <taxon>Pentapetalae</taxon>
        <taxon>rosids</taxon>
        <taxon>fabids</taxon>
        <taxon>Celastrales</taxon>
        <taxon>Celastraceae</taxon>
        <taxon>Tripterygium</taxon>
    </lineage>
</organism>
<feature type="transmembrane region" description="Helical" evidence="1">
    <location>
        <begin position="28"/>
        <end position="47"/>
    </location>
</feature>
<keyword evidence="3" id="KW-1185">Reference proteome</keyword>
<evidence type="ECO:0000313" key="2">
    <source>
        <dbReference type="EMBL" id="KAF5730127.1"/>
    </source>
</evidence>
<accession>A0A7J7C8G2</accession>
<dbReference type="InParanoid" id="A0A7J7C8G2"/>
<dbReference type="Proteomes" id="UP000593562">
    <property type="component" value="Unassembled WGS sequence"/>
</dbReference>